<dbReference type="CDD" id="cd05941">
    <property type="entry name" value="MCS"/>
    <property type="match status" value="1"/>
</dbReference>
<dbReference type="InterPro" id="IPR042099">
    <property type="entry name" value="ANL_N_sf"/>
</dbReference>
<dbReference type="InterPro" id="IPR045851">
    <property type="entry name" value="AMP-bd_C_sf"/>
</dbReference>
<dbReference type="GO" id="GO:0006631">
    <property type="term" value="P:fatty acid metabolic process"/>
    <property type="evidence" value="ECO:0007669"/>
    <property type="project" value="TreeGrafter"/>
</dbReference>
<evidence type="ECO:0000313" key="4">
    <source>
        <dbReference type="EMBL" id="MBH9551259.1"/>
    </source>
</evidence>
<organism evidence="4 5">
    <name type="scientific">Inhella gelatinilytica</name>
    <dbReference type="NCBI Taxonomy" id="2795030"/>
    <lineage>
        <taxon>Bacteria</taxon>
        <taxon>Pseudomonadati</taxon>
        <taxon>Pseudomonadota</taxon>
        <taxon>Betaproteobacteria</taxon>
        <taxon>Burkholderiales</taxon>
        <taxon>Sphaerotilaceae</taxon>
        <taxon>Inhella</taxon>
    </lineage>
</organism>
<dbReference type="AlphaFoldDB" id="A0A931ISD5"/>
<dbReference type="InterPro" id="IPR025110">
    <property type="entry name" value="AMP-bd_C"/>
</dbReference>
<dbReference type="Gene3D" id="3.40.50.12780">
    <property type="entry name" value="N-terminal domain of ligase-like"/>
    <property type="match status" value="1"/>
</dbReference>
<name>A0A931ISD5_9BURK</name>
<protein>
    <submittedName>
        <fullName evidence="4">Malonyl-CoA synthase</fullName>
    </submittedName>
</protein>
<dbReference type="PROSITE" id="PS00455">
    <property type="entry name" value="AMP_BINDING"/>
    <property type="match status" value="1"/>
</dbReference>
<evidence type="ECO:0000313" key="5">
    <source>
        <dbReference type="Proteomes" id="UP000620139"/>
    </source>
</evidence>
<dbReference type="Pfam" id="PF13193">
    <property type="entry name" value="AMP-binding_C"/>
    <property type="match status" value="1"/>
</dbReference>
<dbReference type="InterPro" id="IPR020845">
    <property type="entry name" value="AMP-binding_CS"/>
</dbReference>
<dbReference type="Gene3D" id="3.30.300.30">
    <property type="match status" value="1"/>
</dbReference>
<dbReference type="RefSeq" id="WP_198098881.1">
    <property type="nucleotide sequence ID" value="NZ_JAEDAL010000001.1"/>
</dbReference>
<dbReference type="PANTHER" id="PTHR43201">
    <property type="entry name" value="ACYL-COA SYNTHETASE"/>
    <property type="match status" value="1"/>
</dbReference>
<proteinExistence type="inferred from homology"/>
<comment type="similarity">
    <text evidence="1">Belongs to the ATP-dependent AMP-binding enzyme family.</text>
</comment>
<dbReference type="EMBL" id="JAEDAL010000001">
    <property type="protein sequence ID" value="MBH9551259.1"/>
    <property type="molecule type" value="Genomic_DNA"/>
</dbReference>
<keyword evidence="5" id="KW-1185">Reference proteome</keyword>
<feature type="domain" description="AMP-dependent synthetase/ligase" evidence="2">
    <location>
        <begin position="22"/>
        <end position="365"/>
    </location>
</feature>
<dbReference type="Pfam" id="PF00501">
    <property type="entry name" value="AMP-binding"/>
    <property type="match status" value="1"/>
</dbReference>
<dbReference type="Proteomes" id="UP000620139">
    <property type="component" value="Unassembled WGS sequence"/>
</dbReference>
<sequence>MTLHDASLFSALRTGFPSDWDQTAITVWDQDDQPAYSWRDLDRGSAMLANLFIDLGIEPGERVALQVEKSVEALMVWLACLRSGLVLVPLNPAYQAAELTHFLRDAEPRVLICAPETFGRHSSLAFQLGVGWVFTLGTERTGTLLDRAAFQPDRHTPLPRTEADAAAILYTSGTTGVSKGALLTHGNLLSNAQTLVELWGWRAQPDVLIHALPIFHVHGLFVASHCALLSGSPMRWLQRFDPAAVCSALEGATVFMGVPTLYTRLLAHPAFTPARCGTMRLFISGSAPLQAETFDAFEQHIGQRILERYGMSETGMLTSNPLHGERRRASVGPALPGVSVRIHEPDSEGVGSVEVQGPNVFSGYWKRPELNATEFTSDGFFRTGDMGRVDAEGYLWLVGRAKDLIITGGFNVYPAEVELHLNELPGVQESAVIGLPHPDFGEAVTALVVPQAGAAPDEADLLARMRQRLAGFKCPKRILVCAELPRNAMGKVQKKLLRDTHAQLYR</sequence>
<feature type="domain" description="AMP-binding enzyme C-terminal" evidence="3">
    <location>
        <begin position="416"/>
        <end position="491"/>
    </location>
</feature>
<dbReference type="SUPFAM" id="SSF56801">
    <property type="entry name" value="Acetyl-CoA synthetase-like"/>
    <property type="match status" value="1"/>
</dbReference>
<dbReference type="PANTHER" id="PTHR43201:SF8">
    <property type="entry name" value="ACYL-COA SYNTHETASE FAMILY MEMBER 3"/>
    <property type="match status" value="1"/>
</dbReference>
<dbReference type="NCBIfam" id="NF005702">
    <property type="entry name" value="PRK07514.1"/>
    <property type="match status" value="1"/>
</dbReference>
<reference evidence="4" key="1">
    <citation type="submission" date="2020-12" db="EMBL/GenBank/DDBJ databases">
        <title>The genome sequence of Inhella sp. 4Y17.</title>
        <authorList>
            <person name="Liu Y."/>
        </authorList>
    </citation>
    <scope>NUCLEOTIDE SEQUENCE</scope>
    <source>
        <strain evidence="4">4Y10</strain>
    </source>
</reference>
<dbReference type="InterPro" id="IPR000873">
    <property type="entry name" value="AMP-dep_synth/lig_dom"/>
</dbReference>
<gene>
    <name evidence="4" type="ORF">I7X43_00235</name>
</gene>
<dbReference type="GO" id="GO:0031956">
    <property type="term" value="F:medium-chain fatty acid-CoA ligase activity"/>
    <property type="evidence" value="ECO:0007669"/>
    <property type="project" value="TreeGrafter"/>
</dbReference>
<comment type="caution">
    <text evidence="4">The sequence shown here is derived from an EMBL/GenBank/DDBJ whole genome shotgun (WGS) entry which is preliminary data.</text>
</comment>
<accession>A0A931ISD5</accession>
<evidence type="ECO:0000259" key="2">
    <source>
        <dbReference type="Pfam" id="PF00501"/>
    </source>
</evidence>
<evidence type="ECO:0000256" key="1">
    <source>
        <dbReference type="ARBA" id="ARBA00006432"/>
    </source>
</evidence>
<evidence type="ECO:0000259" key="3">
    <source>
        <dbReference type="Pfam" id="PF13193"/>
    </source>
</evidence>